<keyword evidence="12 15" id="KW-0511">Multifunctional enzyme</keyword>
<evidence type="ECO:0000256" key="1">
    <source>
        <dbReference type="ARBA" id="ARBA00001668"/>
    </source>
</evidence>
<evidence type="ECO:0000256" key="15">
    <source>
        <dbReference type="HAMAP-Rule" id="MF_00103"/>
    </source>
</evidence>
<dbReference type="EC" id="3.2.2.23" evidence="15"/>
<accession>A0A7K1LGE3</accession>
<feature type="domain" description="FPG-type" evidence="16">
    <location>
        <begin position="279"/>
        <end position="313"/>
    </location>
</feature>
<dbReference type="SMART" id="SM01232">
    <property type="entry name" value="H2TH"/>
    <property type="match status" value="1"/>
</dbReference>
<dbReference type="NCBIfam" id="TIGR00577">
    <property type="entry name" value="fpg"/>
    <property type="match status" value="1"/>
</dbReference>
<comment type="cofactor">
    <cofactor evidence="15">
        <name>Zn(2+)</name>
        <dbReference type="ChEBI" id="CHEBI:29105"/>
    </cofactor>
    <text evidence="15">Binds 1 zinc ion per subunit.</text>
</comment>
<comment type="catalytic activity">
    <reaction evidence="1 15">
        <text>Hydrolysis of DNA containing ring-opened 7-methylguanine residues, releasing 2,6-diamino-4-hydroxy-5-(N-methyl)formamidopyrimidine.</text>
        <dbReference type="EC" id="3.2.2.23"/>
    </reaction>
</comment>
<evidence type="ECO:0000313" key="19">
    <source>
        <dbReference type="Proteomes" id="UP000462152"/>
    </source>
</evidence>
<comment type="caution">
    <text evidence="15">Lacks conserved residue(s) required for the propagation of feature annotation.</text>
</comment>
<feature type="binding site" evidence="15">
    <location>
        <position position="108"/>
    </location>
    <ligand>
        <name>DNA</name>
        <dbReference type="ChEBI" id="CHEBI:16991"/>
    </ligand>
</feature>
<dbReference type="PANTHER" id="PTHR22993">
    <property type="entry name" value="FORMAMIDOPYRIMIDINE-DNA GLYCOSYLASE"/>
    <property type="match status" value="1"/>
</dbReference>
<feature type="domain" description="Formamidopyrimidine-DNA glycosylase catalytic" evidence="17">
    <location>
        <begin position="2"/>
        <end position="134"/>
    </location>
</feature>
<dbReference type="GO" id="GO:0008270">
    <property type="term" value="F:zinc ion binding"/>
    <property type="evidence" value="ECO:0007669"/>
    <property type="project" value="UniProtKB-UniRule"/>
</dbReference>
<evidence type="ECO:0000256" key="12">
    <source>
        <dbReference type="ARBA" id="ARBA00023268"/>
    </source>
</evidence>
<keyword evidence="4 15" id="KW-0479">Metal-binding</keyword>
<evidence type="ECO:0000259" key="16">
    <source>
        <dbReference type="PROSITE" id="PS51066"/>
    </source>
</evidence>
<name>A0A7K1LGE3_9MICC</name>
<keyword evidence="5 15" id="KW-0227">DNA damage</keyword>
<keyword evidence="13 15" id="KW-0326">Glycosidase</keyword>
<dbReference type="PANTHER" id="PTHR22993:SF9">
    <property type="entry name" value="FORMAMIDOPYRIMIDINE-DNA GLYCOSYLASE"/>
    <property type="match status" value="1"/>
</dbReference>
<comment type="caution">
    <text evidence="18">The sequence shown here is derived from an EMBL/GenBank/DDBJ whole genome shotgun (WGS) entry which is preliminary data.</text>
</comment>
<dbReference type="PROSITE" id="PS01242">
    <property type="entry name" value="ZF_FPG_1"/>
    <property type="match status" value="1"/>
</dbReference>
<evidence type="ECO:0000256" key="3">
    <source>
        <dbReference type="ARBA" id="ARBA00011245"/>
    </source>
</evidence>
<evidence type="ECO:0000256" key="11">
    <source>
        <dbReference type="ARBA" id="ARBA00023239"/>
    </source>
</evidence>
<feature type="active site" description="Proton donor; for beta-elimination activity" evidence="15">
    <location>
        <position position="61"/>
    </location>
</feature>
<dbReference type="InterPro" id="IPR020629">
    <property type="entry name" value="FPG_Glyclase"/>
</dbReference>
<dbReference type="GO" id="GO:0003684">
    <property type="term" value="F:damaged DNA binding"/>
    <property type="evidence" value="ECO:0007669"/>
    <property type="project" value="InterPro"/>
</dbReference>
<dbReference type="SUPFAM" id="SSF57716">
    <property type="entry name" value="Glucocorticoid receptor-like (DNA-binding domain)"/>
    <property type="match status" value="1"/>
</dbReference>
<evidence type="ECO:0000256" key="5">
    <source>
        <dbReference type="ARBA" id="ARBA00022763"/>
    </source>
</evidence>
<evidence type="ECO:0000256" key="4">
    <source>
        <dbReference type="ARBA" id="ARBA00022723"/>
    </source>
</evidence>
<dbReference type="Gene3D" id="1.10.8.50">
    <property type="match status" value="1"/>
</dbReference>
<dbReference type="InterPro" id="IPR010663">
    <property type="entry name" value="Znf_FPG/IleRS"/>
</dbReference>
<dbReference type="RefSeq" id="WP_129314222.1">
    <property type="nucleotide sequence ID" value="NZ_NOIQ01000001.1"/>
</dbReference>
<dbReference type="CDD" id="cd08966">
    <property type="entry name" value="EcFpg-like_N"/>
    <property type="match status" value="1"/>
</dbReference>
<reference evidence="18 19" key="1">
    <citation type="submission" date="2019-12" db="EMBL/GenBank/DDBJ databases">
        <authorList>
            <person name="Li J."/>
            <person name="Shi Y."/>
            <person name="Xu G."/>
            <person name="Xiao D."/>
            <person name="Ran X."/>
        </authorList>
    </citation>
    <scope>NUCLEOTIDE SEQUENCE [LARGE SCALE GENOMIC DNA]</scope>
    <source>
        <strain evidence="18 19">JCM 15915</strain>
    </source>
</reference>
<dbReference type="GO" id="GO:0006979">
    <property type="term" value="P:response to oxidative stress"/>
    <property type="evidence" value="ECO:0007669"/>
    <property type="project" value="UniProtKB-ARBA"/>
</dbReference>
<dbReference type="InterPro" id="IPR012319">
    <property type="entry name" value="FPG_cat"/>
</dbReference>
<sequence>MPELPEVEVVRSGLARHILGARIDAVEVLETRSLRRDPGTAAEFAAFLRCQKIVDVCRRGKYMWLRLSAGPEDAAPQSGPCDPTAVVVHLGMSGQVLLTEAGAPDHRHLRLRLALTGPGGNRLDMRFVDQRIFGGMYRDPVVGVVDTEGQAVPAASSSVLDLAEIPATVSHIGRDPLDAHFDEASFRRRLSRTSSGIKRVLLDQTTISGIGNIYADEALWRAGLHYATPARSLTQSQAEELLAACTEVMTAALAEGGTSFDALYVNVNGESGYFERGLNVYGRSGEPCKRCGALVVRERFMNRSSYLCPVCQRER</sequence>
<evidence type="ECO:0000313" key="18">
    <source>
        <dbReference type="EMBL" id="MUN54143.1"/>
    </source>
</evidence>
<dbReference type="Proteomes" id="UP000462152">
    <property type="component" value="Unassembled WGS sequence"/>
</dbReference>
<dbReference type="Pfam" id="PF06831">
    <property type="entry name" value="H2TH"/>
    <property type="match status" value="1"/>
</dbReference>
<feature type="active site" description="Proton donor" evidence="15">
    <location>
        <position position="3"/>
    </location>
</feature>
<keyword evidence="8 15" id="KW-0862">Zinc</keyword>
<comment type="subunit">
    <text evidence="3 15">Monomer.</text>
</comment>
<dbReference type="AlphaFoldDB" id="A0A7K1LGE3"/>
<proteinExistence type="inferred from homology"/>
<keyword evidence="9 15" id="KW-0238">DNA-binding</keyword>
<dbReference type="SMART" id="SM00898">
    <property type="entry name" value="Fapy_DNA_glyco"/>
    <property type="match status" value="1"/>
</dbReference>
<comment type="function">
    <text evidence="15">Involved in base excision repair of DNA damaged by oxidation or by mutagenic agents. Acts as DNA glycosylase that recognizes and removes damaged bases. Has a preference for oxidized purines, such as 7,8-dihydro-8-oxoguanine (8-oxoG). Has AP (apurinic/apyrimidinic) lyase activity and introduces nicks in the DNA strand. Cleaves the DNA backbone by beta-delta elimination to generate a single-strand break at the site of the removed base with both 3'- and 5'-phosphates.</text>
</comment>
<dbReference type="GO" id="GO:0003690">
    <property type="term" value="F:double-stranded DNA binding"/>
    <property type="evidence" value="ECO:0007669"/>
    <property type="project" value="UniProtKB-ARBA"/>
</dbReference>
<dbReference type="HAMAP" id="MF_00103">
    <property type="entry name" value="Fapy_DNA_glycosyl"/>
    <property type="match status" value="1"/>
</dbReference>
<dbReference type="InterPro" id="IPR015886">
    <property type="entry name" value="H2TH_FPG"/>
</dbReference>
<dbReference type="Gene3D" id="3.20.190.10">
    <property type="entry name" value="MutM-like, N-terminal"/>
    <property type="match status" value="1"/>
</dbReference>
<dbReference type="SUPFAM" id="SSF46946">
    <property type="entry name" value="S13-like H2TH domain"/>
    <property type="match status" value="1"/>
</dbReference>
<dbReference type="InterPro" id="IPR015887">
    <property type="entry name" value="DNA_glyclase_Znf_dom_DNA_BS"/>
</dbReference>
<gene>
    <name evidence="15 18" type="primary">mutM</name>
    <name evidence="15" type="synonym">fpg</name>
    <name evidence="18" type="ORF">GMA10_02725</name>
</gene>
<evidence type="ECO:0000256" key="6">
    <source>
        <dbReference type="ARBA" id="ARBA00022771"/>
    </source>
</evidence>
<feature type="active site" description="Proton donor; for delta-elimination activity" evidence="15">
    <location>
        <position position="303"/>
    </location>
</feature>
<dbReference type="GO" id="GO:0006284">
    <property type="term" value="P:base-excision repair"/>
    <property type="evidence" value="ECO:0007669"/>
    <property type="project" value="InterPro"/>
</dbReference>
<dbReference type="GO" id="GO:0140078">
    <property type="term" value="F:class I DNA-(apurinic or apyrimidinic site) endonuclease activity"/>
    <property type="evidence" value="ECO:0007669"/>
    <property type="project" value="UniProtKB-EC"/>
</dbReference>
<dbReference type="SUPFAM" id="SSF81624">
    <property type="entry name" value="N-terminal domain of MutM-like DNA repair proteins"/>
    <property type="match status" value="1"/>
</dbReference>
<dbReference type="GO" id="GO:0034039">
    <property type="term" value="F:8-oxo-7,8-dihydroguanine DNA N-glycosylase activity"/>
    <property type="evidence" value="ECO:0007669"/>
    <property type="project" value="TreeGrafter"/>
</dbReference>
<dbReference type="EC" id="4.2.99.18" evidence="15"/>
<keyword evidence="19" id="KW-1185">Reference proteome</keyword>
<dbReference type="FunFam" id="1.10.8.50:FF:000003">
    <property type="entry name" value="Formamidopyrimidine-DNA glycosylase"/>
    <property type="match status" value="1"/>
</dbReference>
<evidence type="ECO:0000256" key="9">
    <source>
        <dbReference type="ARBA" id="ARBA00023125"/>
    </source>
</evidence>
<dbReference type="PROSITE" id="PS51068">
    <property type="entry name" value="FPG_CAT"/>
    <property type="match status" value="1"/>
</dbReference>
<evidence type="ECO:0000256" key="8">
    <source>
        <dbReference type="ARBA" id="ARBA00022833"/>
    </source>
</evidence>
<evidence type="ECO:0000256" key="7">
    <source>
        <dbReference type="ARBA" id="ARBA00022801"/>
    </source>
</evidence>
<feature type="binding site" evidence="15">
    <location>
        <position position="131"/>
    </location>
    <ligand>
        <name>DNA</name>
        <dbReference type="ChEBI" id="CHEBI:16991"/>
    </ligand>
</feature>
<keyword evidence="10 15" id="KW-0234">DNA repair</keyword>
<evidence type="ECO:0000256" key="10">
    <source>
        <dbReference type="ARBA" id="ARBA00023204"/>
    </source>
</evidence>
<evidence type="ECO:0000259" key="17">
    <source>
        <dbReference type="PROSITE" id="PS51068"/>
    </source>
</evidence>
<feature type="active site" description="Schiff-base intermediate with DNA" evidence="15">
    <location>
        <position position="2"/>
    </location>
</feature>
<evidence type="ECO:0000256" key="14">
    <source>
        <dbReference type="ARBA" id="ARBA00044632"/>
    </source>
</evidence>
<dbReference type="NCBIfam" id="NF002211">
    <property type="entry name" value="PRK01103.1"/>
    <property type="match status" value="1"/>
</dbReference>
<dbReference type="InterPro" id="IPR000214">
    <property type="entry name" value="Znf_DNA_glyclase/AP_lyase"/>
</dbReference>
<dbReference type="PROSITE" id="PS51066">
    <property type="entry name" value="ZF_FPG_2"/>
    <property type="match status" value="1"/>
</dbReference>
<keyword evidence="6 15" id="KW-0863">Zinc-finger</keyword>
<comment type="catalytic activity">
    <reaction evidence="14 15">
        <text>2'-deoxyribonucleotide-(2'-deoxyribose 5'-phosphate)-2'-deoxyribonucleotide-DNA = a 3'-end 2'-deoxyribonucleotide-(2,3-dehydro-2,3-deoxyribose 5'-phosphate)-DNA + a 5'-end 5'-phospho-2'-deoxyribonucleoside-DNA + H(+)</text>
        <dbReference type="Rhea" id="RHEA:66592"/>
        <dbReference type="Rhea" id="RHEA-COMP:13180"/>
        <dbReference type="Rhea" id="RHEA-COMP:16897"/>
        <dbReference type="Rhea" id="RHEA-COMP:17067"/>
        <dbReference type="ChEBI" id="CHEBI:15378"/>
        <dbReference type="ChEBI" id="CHEBI:136412"/>
        <dbReference type="ChEBI" id="CHEBI:157695"/>
        <dbReference type="ChEBI" id="CHEBI:167181"/>
        <dbReference type="EC" id="4.2.99.18"/>
    </reaction>
</comment>
<dbReference type="Pfam" id="PF01149">
    <property type="entry name" value="Fapy_DNA_glyco"/>
    <property type="match status" value="1"/>
</dbReference>
<evidence type="ECO:0000256" key="13">
    <source>
        <dbReference type="ARBA" id="ARBA00023295"/>
    </source>
</evidence>
<dbReference type="InterPro" id="IPR010979">
    <property type="entry name" value="Ribosomal_uS13-like_H2TH"/>
</dbReference>
<protein>
    <recommendedName>
        <fullName evidence="15">Formamidopyrimidine-DNA glycosylase</fullName>
        <shortName evidence="15">Fapy-DNA glycosylase</shortName>
        <ecNumber evidence="15">3.2.2.23</ecNumber>
    </recommendedName>
    <alternativeName>
        <fullName evidence="15">DNA-(apurinic or apyrimidinic site) lyase MutM</fullName>
        <shortName evidence="15">AP lyase MutM</shortName>
        <ecNumber evidence="15">4.2.99.18</ecNumber>
    </alternativeName>
</protein>
<dbReference type="OrthoDB" id="9800855at2"/>
<organism evidence="18 19">
    <name type="scientific">Rothia koreensis</name>
    <dbReference type="NCBI Taxonomy" id="592378"/>
    <lineage>
        <taxon>Bacteria</taxon>
        <taxon>Bacillati</taxon>
        <taxon>Actinomycetota</taxon>
        <taxon>Actinomycetes</taxon>
        <taxon>Micrococcales</taxon>
        <taxon>Micrococcaceae</taxon>
        <taxon>Rothia</taxon>
    </lineage>
</organism>
<dbReference type="EMBL" id="WOGT01000001">
    <property type="protein sequence ID" value="MUN54143.1"/>
    <property type="molecule type" value="Genomic_DNA"/>
</dbReference>
<keyword evidence="11 15" id="KW-0456">Lyase</keyword>
<dbReference type="Pfam" id="PF06827">
    <property type="entry name" value="zf-FPG_IleRS"/>
    <property type="match status" value="1"/>
</dbReference>
<comment type="similarity">
    <text evidence="2 15">Belongs to the FPG family.</text>
</comment>
<dbReference type="InterPro" id="IPR035937">
    <property type="entry name" value="FPG_N"/>
</dbReference>
<evidence type="ECO:0000256" key="2">
    <source>
        <dbReference type="ARBA" id="ARBA00009409"/>
    </source>
</evidence>
<keyword evidence="7 15" id="KW-0378">Hydrolase</keyword>